<evidence type="ECO:0000313" key="1">
    <source>
        <dbReference type="EMBL" id="KAJ8636733.1"/>
    </source>
</evidence>
<name>A0ACC2LU61_PERAE</name>
<dbReference type="Proteomes" id="UP001234297">
    <property type="component" value="Chromosome 3"/>
</dbReference>
<dbReference type="EMBL" id="CM056811">
    <property type="protein sequence ID" value="KAJ8636733.1"/>
    <property type="molecule type" value="Genomic_DNA"/>
</dbReference>
<evidence type="ECO:0000313" key="2">
    <source>
        <dbReference type="Proteomes" id="UP001234297"/>
    </source>
</evidence>
<reference evidence="1 2" key="1">
    <citation type="journal article" date="2022" name="Hortic Res">
        <title>A haplotype resolved chromosomal level avocado genome allows analysis of novel avocado genes.</title>
        <authorList>
            <person name="Nath O."/>
            <person name="Fletcher S.J."/>
            <person name="Hayward A."/>
            <person name="Shaw L.M."/>
            <person name="Masouleh A.K."/>
            <person name="Furtado A."/>
            <person name="Henry R.J."/>
            <person name="Mitter N."/>
        </authorList>
    </citation>
    <scope>NUCLEOTIDE SEQUENCE [LARGE SCALE GENOMIC DNA]</scope>
    <source>
        <strain evidence="2">cv. Hass</strain>
    </source>
</reference>
<sequence>MPPSHPPVEDQEVETRRSGAAQTRAGRRPKGRLWAPKKKPKPPIDVTRESDYTTQTPMIEIPPDDDIVKGVVDFAFRHRIRIYILSCNGAIANVSFIDSASSQAHASTFTLNGCFETLSLSATFLTCPIPPPPSQSSSPSSPTKLSITISLARANKHVIGGEVVEALIVAGTVFVVVASFRYISLLHLQPVSEKTNDTNPNVVVNARRGDACLWRPAFKHNQSPASFIDNALVVQYYFYDARSGNRFRSKKKVDSFARCGDVGLRRPSSEHHQSLASFIENALVVLYYSYVARSGHQFRSKKEVDSFVRCGDVGLLRLSSEHHQSPTSFIENALVVQYYFYDARSGYQFRSKKEVDSFVRCGNAGLQHPRFEHHQSLASFIENTLVVQYYFYDARSGHRFRSKEEVDSFARFGVAINSDRRKRWAASPAVAMSVYGALAPNTINRQLPSSKMPWLCSTISMMLGVAIDSDQRKKLTASPIWERSQDTNPKAKSEEFNVLHTMSSPPTLIYLSKHLPSFKSRGRSNQQPVPSNIDDGWETVFDLDTEMATSRRHRAEIDRKK</sequence>
<proteinExistence type="predicted"/>
<keyword evidence="2" id="KW-1185">Reference proteome</keyword>
<protein>
    <submittedName>
        <fullName evidence="1">Uncharacterized protein</fullName>
    </submittedName>
</protein>
<accession>A0ACC2LU61</accession>
<gene>
    <name evidence="1" type="ORF">MRB53_011000</name>
</gene>
<organism evidence="1 2">
    <name type="scientific">Persea americana</name>
    <name type="common">Avocado</name>
    <dbReference type="NCBI Taxonomy" id="3435"/>
    <lineage>
        <taxon>Eukaryota</taxon>
        <taxon>Viridiplantae</taxon>
        <taxon>Streptophyta</taxon>
        <taxon>Embryophyta</taxon>
        <taxon>Tracheophyta</taxon>
        <taxon>Spermatophyta</taxon>
        <taxon>Magnoliopsida</taxon>
        <taxon>Magnoliidae</taxon>
        <taxon>Laurales</taxon>
        <taxon>Lauraceae</taxon>
        <taxon>Persea</taxon>
    </lineage>
</organism>
<comment type="caution">
    <text evidence="1">The sequence shown here is derived from an EMBL/GenBank/DDBJ whole genome shotgun (WGS) entry which is preliminary data.</text>
</comment>